<accession>A0ABN3KHA8</accession>
<name>A0ABN3KHA8_9ACTN</name>
<feature type="compositionally biased region" description="Pro residues" evidence="1">
    <location>
        <begin position="168"/>
        <end position="178"/>
    </location>
</feature>
<sequence>MPRSTVTALVRNPIKVPAAVLRSRVAKDAEVPAPRQENAVLRRRIARVRHESADRIRPAVLSRLIPQERRRRVSAVTPTTPPARRPRPAAREWAFTEHRHPERPPTAPIARQPIPRPARENGTRGRCRTRGELARLGCSIAPSTAREIPRSSGVGPAPQRSGHRHRPPGPPNPATPPPRRPDQPVPENRLTERPRRSSQHRIASSSDTGRRPAGANRRTAP</sequence>
<protein>
    <submittedName>
        <fullName evidence="2">Uncharacterized protein</fullName>
    </submittedName>
</protein>
<evidence type="ECO:0000256" key="1">
    <source>
        <dbReference type="SAM" id="MobiDB-lite"/>
    </source>
</evidence>
<comment type="caution">
    <text evidence="2">The sequence shown here is derived from an EMBL/GenBank/DDBJ whole genome shotgun (WGS) entry which is preliminary data.</text>
</comment>
<reference evidence="2 3" key="1">
    <citation type="journal article" date="2019" name="Int. J. Syst. Evol. Microbiol.">
        <title>The Global Catalogue of Microorganisms (GCM) 10K type strain sequencing project: providing services to taxonomists for standard genome sequencing and annotation.</title>
        <authorList>
            <consortium name="The Broad Institute Genomics Platform"/>
            <consortium name="The Broad Institute Genome Sequencing Center for Infectious Disease"/>
            <person name="Wu L."/>
            <person name="Ma J."/>
        </authorList>
    </citation>
    <scope>NUCLEOTIDE SEQUENCE [LARGE SCALE GENOMIC DNA]</scope>
    <source>
        <strain evidence="2 3">JCM 6305</strain>
    </source>
</reference>
<keyword evidence="3" id="KW-1185">Reference proteome</keyword>
<feature type="compositionally biased region" description="Basic and acidic residues" evidence="1">
    <location>
        <begin position="94"/>
        <end position="103"/>
    </location>
</feature>
<dbReference type="EMBL" id="BAAASZ010000035">
    <property type="protein sequence ID" value="GAA2459941.1"/>
    <property type="molecule type" value="Genomic_DNA"/>
</dbReference>
<feature type="region of interest" description="Disordered" evidence="1">
    <location>
        <begin position="70"/>
        <end position="221"/>
    </location>
</feature>
<proteinExistence type="predicted"/>
<gene>
    <name evidence="2" type="ORF">GCM10010405_50230</name>
</gene>
<evidence type="ECO:0000313" key="3">
    <source>
        <dbReference type="Proteomes" id="UP001501638"/>
    </source>
</evidence>
<organism evidence="2 3">
    <name type="scientific">Streptomyces macrosporus</name>
    <dbReference type="NCBI Taxonomy" id="44032"/>
    <lineage>
        <taxon>Bacteria</taxon>
        <taxon>Bacillati</taxon>
        <taxon>Actinomycetota</taxon>
        <taxon>Actinomycetes</taxon>
        <taxon>Kitasatosporales</taxon>
        <taxon>Streptomycetaceae</taxon>
        <taxon>Streptomyces</taxon>
    </lineage>
</organism>
<feature type="compositionally biased region" description="Basic and acidic residues" evidence="1">
    <location>
        <begin position="117"/>
        <end position="133"/>
    </location>
</feature>
<dbReference type="Proteomes" id="UP001501638">
    <property type="component" value="Unassembled WGS sequence"/>
</dbReference>
<evidence type="ECO:0000313" key="2">
    <source>
        <dbReference type="EMBL" id="GAA2459941.1"/>
    </source>
</evidence>